<dbReference type="AlphaFoldDB" id="A0A4R8ZGX2"/>
<organism evidence="2 3">
    <name type="scientific">Cryobacterium lyxosi</name>
    <dbReference type="NCBI Taxonomy" id="1259228"/>
    <lineage>
        <taxon>Bacteria</taxon>
        <taxon>Bacillati</taxon>
        <taxon>Actinomycetota</taxon>
        <taxon>Actinomycetes</taxon>
        <taxon>Micrococcales</taxon>
        <taxon>Microbacteriaceae</taxon>
        <taxon>Cryobacterium</taxon>
    </lineage>
</organism>
<proteinExistence type="predicted"/>
<evidence type="ECO:0000313" key="3">
    <source>
        <dbReference type="Proteomes" id="UP000298424"/>
    </source>
</evidence>
<keyword evidence="3" id="KW-1185">Reference proteome</keyword>
<comment type="caution">
    <text evidence="2">The sequence shown here is derived from an EMBL/GenBank/DDBJ whole genome shotgun (WGS) entry which is preliminary data.</text>
</comment>
<gene>
    <name evidence="2" type="ORF">E3T27_04365</name>
</gene>
<dbReference type="Proteomes" id="UP000298424">
    <property type="component" value="Unassembled WGS sequence"/>
</dbReference>
<accession>A0A4R8ZGX2</accession>
<feature type="compositionally biased region" description="Polar residues" evidence="1">
    <location>
        <begin position="1"/>
        <end position="20"/>
    </location>
</feature>
<feature type="region of interest" description="Disordered" evidence="1">
    <location>
        <begin position="1"/>
        <end position="21"/>
    </location>
</feature>
<dbReference type="OrthoDB" id="2004788at2"/>
<dbReference type="EMBL" id="SOGT01000005">
    <property type="protein sequence ID" value="TFD27708.1"/>
    <property type="molecule type" value="Genomic_DNA"/>
</dbReference>
<dbReference type="RefSeq" id="WP_134571698.1">
    <property type="nucleotide sequence ID" value="NZ_SOGT01000005.1"/>
</dbReference>
<name>A0A4R8ZGX2_9MICO</name>
<protein>
    <submittedName>
        <fullName evidence="2">Uncharacterized protein</fullName>
    </submittedName>
</protein>
<evidence type="ECO:0000313" key="2">
    <source>
        <dbReference type="EMBL" id="TFD27708.1"/>
    </source>
</evidence>
<sequence>MRSQRPPNREPSTARPQPQVDTIGVYTGTTEYGSSSMGDGTTLQITADGNWSLTIAPVSAAPGLAASGAGDGVFLYDGSARKITATHDGSSNFSLIEETREAFTMGLLVNEIGADSGTVPLSSGPSAIVVSADGNWTLLAE</sequence>
<reference evidence="2 3" key="1">
    <citation type="submission" date="2019-03" db="EMBL/GenBank/DDBJ databases">
        <title>Genomics of glacier-inhabiting Cryobacterium strains.</title>
        <authorList>
            <person name="Liu Q."/>
            <person name="Xin Y.-H."/>
        </authorList>
    </citation>
    <scope>NUCLEOTIDE SEQUENCE [LARGE SCALE GENOMIC DNA]</scope>
    <source>
        <strain evidence="2 3">TMT1-1</strain>
    </source>
</reference>
<evidence type="ECO:0000256" key="1">
    <source>
        <dbReference type="SAM" id="MobiDB-lite"/>
    </source>
</evidence>